<dbReference type="Pfam" id="PF13086">
    <property type="entry name" value="AAA_11"/>
    <property type="match status" value="1"/>
</dbReference>
<dbReference type="VEuPathDB" id="FungiDB:H310_11115"/>
<organism evidence="3">
    <name type="scientific">Aphanomyces invadans</name>
    <dbReference type="NCBI Taxonomy" id="157072"/>
    <lineage>
        <taxon>Eukaryota</taxon>
        <taxon>Sar</taxon>
        <taxon>Stramenopiles</taxon>
        <taxon>Oomycota</taxon>
        <taxon>Saprolegniomycetes</taxon>
        <taxon>Saprolegniales</taxon>
        <taxon>Verrucalvaceae</taxon>
        <taxon>Aphanomyces</taxon>
    </lineage>
</organism>
<name>A0A024TNW4_9STRA</name>
<dbReference type="RefSeq" id="XP_008875892.1">
    <property type="nucleotide sequence ID" value="XM_008877670.1"/>
</dbReference>
<dbReference type="STRING" id="157072.A0A024TNW4"/>
<evidence type="ECO:0000313" key="3">
    <source>
        <dbReference type="EMBL" id="ETV95699.1"/>
    </source>
</evidence>
<protein>
    <recommendedName>
        <fullName evidence="2">DNA2/NAM7 helicase helicase domain-containing protein</fullName>
    </recommendedName>
</protein>
<reference evidence="3" key="1">
    <citation type="submission" date="2013-12" db="EMBL/GenBank/DDBJ databases">
        <title>The Genome Sequence of Aphanomyces invadans NJM9701.</title>
        <authorList>
            <consortium name="The Broad Institute Genomics Platform"/>
            <person name="Russ C."/>
            <person name="Tyler B."/>
            <person name="van West P."/>
            <person name="Dieguez-Uribeondo J."/>
            <person name="Young S.K."/>
            <person name="Zeng Q."/>
            <person name="Gargeya S."/>
            <person name="Fitzgerald M."/>
            <person name="Abouelleil A."/>
            <person name="Alvarado L."/>
            <person name="Chapman S.B."/>
            <person name="Gainer-Dewar J."/>
            <person name="Goldberg J."/>
            <person name="Griggs A."/>
            <person name="Gujja S."/>
            <person name="Hansen M."/>
            <person name="Howarth C."/>
            <person name="Imamovic A."/>
            <person name="Ireland A."/>
            <person name="Larimer J."/>
            <person name="McCowan C."/>
            <person name="Murphy C."/>
            <person name="Pearson M."/>
            <person name="Poon T.W."/>
            <person name="Priest M."/>
            <person name="Roberts A."/>
            <person name="Saif S."/>
            <person name="Shea T."/>
            <person name="Sykes S."/>
            <person name="Wortman J."/>
            <person name="Nusbaum C."/>
            <person name="Birren B."/>
        </authorList>
    </citation>
    <scope>NUCLEOTIDE SEQUENCE [LARGE SCALE GENOMIC DNA]</scope>
    <source>
        <strain evidence="3">NJM9701</strain>
    </source>
</reference>
<dbReference type="AlphaFoldDB" id="A0A024TNW4"/>
<dbReference type="GO" id="GO:0031048">
    <property type="term" value="P:regulatory ncRNA-mediated heterochromatin formation"/>
    <property type="evidence" value="ECO:0007669"/>
    <property type="project" value="TreeGrafter"/>
</dbReference>
<dbReference type="InterPro" id="IPR041677">
    <property type="entry name" value="DNA2/NAM7_AAA_11"/>
</dbReference>
<accession>A0A024TNW4</accession>
<dbReference type="EMBL" id="KI913980">
    <property type="protein sequence ID" value="ETV95699.1"/>
    <property type="molecule type" value="Genomic_DNA"/>
</dbReference>
<gene>
    <name evidence="3" type="ORF">H310_11115</name>
</gene>
<dbReference type="eggNOG" id="KOG1807">
    <property type="taxonomic scope" value="Eukaryota"/>
</dbReference>
<dbReference type="GO" id="GO:0004386">
    <property type="term" value="F:helicase activity"/>
    <property type="evidence" value="ECO:0007669"/>
    <property type="project" value="InterPro"/>
</dbReference>
<dbReference type="PANTHER" id="PTHR10887">
    <property type="entry name" value="DNA2/NAM7 HELICASE FAMILY"/>
    <property type="match status" value="1"/>
</dbReference>
<dbReference type="PANTHER" id="PTHR10887:SF341">
    <property type="entry name" value="NFX1-TYPE ZINC FINGER-CONTAINING PROTEIN 1"/>
    <property type="match status" value="1"/>
</dbReference>
<dbReference type="OrthoDB" id="2423195at2759"/>
<dbReference type="InterPro" id="IPR045055">
    <property type="entry name" value="DNA2/NAM7-like"/>
</dbReference>
<dbReference type="InterPro" id="IPR027417">
    <property type="entry name" value="P-loop_NTPase"/>
</dbReference>
<dbReference type="GeneID" id="20088165"/>
<feature type="region of interest" description="Disordered" evidence="1">
    <location>
        <begin position="1"/>
        <end position="23"/>
    </location>
</feature>
<dbReference type="SUPFAM" id="SSF52540">
    <property type="entry name" value="P-loop containing nucleoside triphosphate hydrolases"/>
    <property type="match status" value="1"/>
</dbReference>
<sequence>MEEGRDETQRRWNVGHERQAAPRPDCDVAGSVGAFDMRNISTTLDVYERCVAEADQVSNAQSLRLLGTAKVVGITTTGAAKYHALLRALAPTIVVCDEAGEVLEVHLLLCLTSATQHVIQIGDHKQLRPILNEHVPTHVAKRGYDLDVSLFERLSTSERTERRAMPRFLAHW</sequence>
<dbReference type="GO" id="GO:0031380">
    <property type="term" value="C:nuclear RNA-directed RNA polymerase complex"/>
    <property type="evidence" value="ECO:0007669"/>
    <property type="project" value="TreeGrafter"/>
</dbReference>
<proteinExistence type="predicted"/>
<evidence type="ECO:0000256" key="1">
    <source>
        <dbReference type="SAM" id="MobiDB-lite"/>
    </source>
</evidence>
<dbReference type="Gene3D" id="3.40.50.300">
    <property type="entry name" value="P-loop containing nucleotide triphosphate hydrolases"/>
    <property type="match status" value="1"/>
</dbReference>
<feature type="domain" description="DNA2/NAM7 helicase helicase" evidence="2">
    <location>
        <begin position="54"/>
        <end position="130"/>
    </location>
</feature>
<evidence type="ECO:0000259" key="2">
    <source>
        <dbReference type="Pfam" id="PF13086"/>
    </source>
</evidence>